<dbReference type="RefSeq" id="WP_057643372.1">
    <property type="nucleotide sequence ID" value="NZ_LLXU01000035.1"/>
</dbReference>
<comment type="caution">
    <text evidence="2">The sequence shown here is derived from an EMBL/GenBank/DDBJ whole genome shotgun (WGS) entry which is preliminary data.</text>
</comment>
<dbReference type="Proteomes" id="UP000051802">
    <property type="component" value="Unassembled WGS sequence"/>
</dbReference>
<organism evidence="2 3">
    <name type="scientific">Stenotrophomonas panacihumi</name>
    <dbReference type="NCBI Taxonomy" id="676599"/>
    <lineage>
        <taxon>Bacteria</taxon>
        <taxon>Pseudomonadati</taxon>
        <taxon>Pseudomonadota</taxon>
        <taxon>Gammaproteobacteria</taxon>
        <taxon>Lysobacterales</taxon>
        <taxon>Lysobacteraceae</taxon>
        <taxon>Stenotrophomonas</taxon>
    </lineage>
</organism>
<dbReference type="InterPro" id="IPR006528">
    <property type="entry name" value="Phage_head_morphogenesis_dom"/>
</dbReference>
<evidence type="ECO:0000313" key="2">
    <source>
        <dbReference type="EMBL" id="KRG47346.1"/>
    </source>
</evidence>
<dbReference type="Pfam" id="PF04233">
    <property type="entry name" value="Phage_Mu_F"/>
    <property type="match status" value="1"/>
</dbReference>
<accession>A0A0R0AY43</accession>
<protein>
    <recommendedName>
        <fullName evidence="1">Phage head morphogenesis domain-containing protein</fullName>
    </recommendedName>
</protein>
<evidence type="ECO:0000313" key="3">
    <source>
        <dbReference type="Proteomes" id="UP000051802"/>
    </source>
</evidence>
<reference evidence="2 3" key="1">
    <citation type="submission" date="2015-10" db="EMBL/GenBank/DDBJ databases">
        <title>Genome sequencing and analysis of members of genus Stenotrophomonas.</title>
        <authorList>
            <person name="Patil P.P."/>
            <person name="Midha S."/>
            <person name="Patil P.B."/>
        </authorList>
    </citation>
    <scope>NUCLEOTIDE SEQUENCE [LARGE SCALE GENOMIC DNA]</scope>
    <source>
        <strain evidence="2 3">JCM 16536</strain>
    </source>
</reference>
<proteinExistence type="predicted"/>
<dbReference type="STRING" id="676599.ARC20_03175"/>
<feature type="domain" description="Phage head morphogenesis" evidence="1">
    <location>
        <begin position="237"/>
        <end position="345"/>
    </location>
</feature>
<keyword evidence="3" id="KW-1185">Reference proteome</keyword>
<dbReference type="AlphaFoldDB" id="A0A0R0AY43"/>
<gene>
    <name evidence="2" type="ORF">ARC20_03175</name>
</gene>
<dbReference type="OrthoDB" id="952090at2"/>
<name>A0A0R0AY43_9GAMM</name>
<sequence length="363" mass="39432">MAAATARQLDQLAVQLEPAFQRAFLKAVRSVANEAAVQVIADLMQAGRVDDVLTVLGLDEPRFADLAEALRGAFKAGGAVATKEMPAIRLKLDPVVTGSYRPKATAPVLRTQFDLRNPVAERWLQQNSARLITGIVNDQREVIRVVLQQGLAAGRNPRQTALELVGRAGATGQRAGGVVGLTSQQAQFVANMRAELASGDPGRMAQYFDRQRRDKRFDAAVRRAMQARRPVSPADIDKIAGRYADRLLALRGETIARAESITALSAGREESFRQHIAAGGLAPENVIGTWSATGDRRTRHTHQEMSGQKRAFGEPFVSPNGAQMMFPGDTSLGAPPEETINCRCTKLYRIDMAAEALRGQQVR</sequence>
<dbReference type="EMBL" id="LLXU01000035">
    <property type="protein sequence ID" value="KRG47346.1"/>
    <property type="molecule type" value="Genomic_DNA"/>
</dbReference>
<evidence type="ECO:0000259" key="1">
    <source>
        <dbReference type="Pfam" id="PF04233"/>
    </source>
</evidence>